<comment type="subcellular location">
    <subcellularLocation>
        <location evidence="1">Host cell</location>
    </subcellularLocation>
    <subcellularLocation>
        <location evidence="2">Secreted</location>
        <location evidence="2">Extracellular exosome</location>
    </subcellularLocation>
    <subcellularLocation>
        <location evidence="10">Tegument</location>
    </subcellularLocation>
</comment>
<dbReference type="AlphaFoldDB" id="A0AAV2TJ81"/>
<evidence type="ECO:0000256" key="1">
    <source>
        <dbReference type="ARBA" id="ARBA00004340"/>
    </source>
</evidence>
<comment type="function">
    <text evidence="8">Calcium/phospholipid-binding protein which promotes membrane fusion and is involved in exocytosis.</text>
</comment>
<reference evidence="12" key="1">
    <citation type="submission" date="2024-06" db="EMBL/GenBank/DDBJ databases">
        <authorList>
            <person name="Liu X."/>
            <person name="Lenzi L."/>
            <person name="Haldenby T S."/>
            <person name="Uol C."/>
        </authorList>
    </citation>
    <scope>NUCLEOTIDE SEQUENCE</scope>
</reference>
<gene>
    <name evidence="12" type="ORF">CDAUBV1_LOCUS11467</name>
</gene>
<dbReference type="FunFam" id="1.10.220.10:FF:000004">
    <property type="entry name" value="Annexin"/>
    <property type="match status" value="1"/>
</dbReference>
<dbReference type="GO" id="GO:0005509">
    <property type="term" value="F:calcium ion binding"/>
    <property type="evidence" value="ECO:0007669"/>
    <property type="project" value="InterPro"/>
</dbReference>
<dbReference type="FunFam" id="1.10.220.10:FF:000001">
    <property type="entry name" value="Annexin"/>
    <property type="match status" value="1"/>
</dbReference>
<keyword evidence="4 11" id="KW-0677">Repeat</keyword>
<dbReference type="GO" id="GO:0043657">
    <property type="term" value="C:host cell"/>
    <property type="evidence" value="ECO:0007669"/>
    <property type="project" value="UniProtKB-SubCell"/>
</dbReference>
<dbReference type="Gene3D" id="1.10.220.10">
    <property type="entry name" value="Annexin"/>
    <property type="match status" value="4"/>
</dbReference>
<evidence type="ECO:0000256" key="2">
    <source>
        <dbReference type="ARBA" id="ARBA00004550"/>
    </source>
</evidence>
<evidence type="ECO:0000256" key="9">
    <source>
        <dbReference type="ARBA" id="ARBA00059330"/>
    </source>
</evidence>
<dbReference type="InterPro" id="IPR037104">
    <property type="entry name" value="Annexin_sf"/>
</dbReference>
<evidence type="ECO:0000256" key="5">
    <source>
        <dbReference type="ARBA" id="ARBA00022837"/>
    </source>
</evidence>
<dbReference type="GO" id="GO:0001786">
    <property type="term" value="F:phosphatidylserine binding"/>
    <property type="evidence" value="ECO:0007669"/>
    <property type="project" value="TreeGrafter"/>
</dbReference>
<proteinExistence type="inferred from homology"/>
<dbReference type="GO" id="GO:0005544">
    <property type="term" value="F:calcium-dependent phospholipid binding"/>
    <property type="evidence" value="ECO:0007669"/>
    <property type="project" value="UniProtKB-KW"/>
</dbReference>
<evidence type="ECO:0000256" key="7">
    <source>
        <dbReference type="ARBA" id="ARBA00023302"/>
    </source>
</evidence>
<dbReference type="InterPro" id="IPR001464">
    <property type="entry name" value="Annexin"/>
</dbReference>
<evidence type="ECO:0000256" key="3">
    <source>
        <dbReference type="ARBA" id="ARBA00007831"/>
    </source>
</evidence>
<comment type="function">
    <text evidence="9">Involved in reproduction of the worm. Involved in host-parasite interaction. Delivered into the host cell by means of parasite exosomes. Binds to acidic phospholipid membranes in a calcium-dependent manner in vitro. Causes aggregation of liposomes in the presence of calcium, but not in its absence. Likely to promote membrane fusion. May provide structural integrity within the tegument.</text>
</comment>
<dbReference type="GO" id="GO:0005634">
    <property type="term" value="C:nucleus"/>
    <property type="evidence" value="ECO:0007669"/>
    <property type="project" value="TreeGrafter"/>
</dbReference>
<comment type="caution">
    <text evidence="12">The sequence shown here is derived from an EMBL/GenBank/DDBJ whole genome shotgun (WGS) entry which is preliminary data.</text>
</comment>
<comment type="similarity">
    <text evidence="3 11">Belongs to the annexin family.</text>
</comment>
<evidence type="ECO:0000256" key="4">
    <source>
        <dbReference type="ARBA" id="ARBA00022737"/>
    </source>
</evidence>
<dbReference type="Pfam" id="PF00191">
    <property type="entry name" value="Annexin"/>
    <property type="match status" value="4"/>
</dbReference>
<dbReference type="GO" id="GO:0005737">
    <property type="term" value="C:cytoplasm"/>
    <property type="evidence" value="ECO:0007669"/>
    <property type="project" value="TreeGrafter"/>
</dbReference>
<dbReference type="SUPFAM" id="SSF47874">
    <property type="entry name" value="Annexin"/>
    <property type="match status" value="1"/>
</dbReference>
<accession>A0AAV2TJ81</accession>
<dbReference type="PANTHER" id="PTHR10502">
    <property type="entry name" value="ANNEXIN"/>
    <property type="match status" value="1"/>
</dbReference>
<dbReference type="GO" id="GO:0005576">
    <property type="term" value="C:extracellular region"/>
    <property type="evidence" value="ECO:0007669"/>
    <property type="project" value="UniProtKB-SubCell"/>
</dbReference>
<dbReference type="EMBL" id="CAXLJL010000378">
    <property type="protein sequence ID" value="CAL5137210.1"/>
    <property type="molecule type" value="Genomic_DNA"/>
</dbReference>
<name>A0AAV2TJ81_CALDB</name>
<dbReference type="PROSITE" id="PS51897">
    <property type="entry name" value="ANNEXIN_2"/>
    <property type="match status" value="4"/>
</dbReference>
<sequence>MDSLWAGWGGDEFAPTLQPCQNFDVDKDCKALKTAMKGLGTDEKAIIDILGRRTIFQRLQIVDRFKNLFGKDLIHELKSELSGHLEDVILALCLPQADYDATELRKAMEGAGTDEDTLIEILCSRTNEQIRKIKEAYSRLFGGRSLEKDIASETSGDFKHILISLAQAQRDESKTVDPQAARKDAQALFDAGEKRLGTDESVFNRIMATKSPGHIRCMLDEYEKISGKSFEDALKSEMSGDTLKAFLAITRCMRNKPKYFANELKKSMQGAGTRDRTLIRIIVTRCEIDMFLIKKEFYEENGKNLESWIMDDTSGDYKKVLLVLLGSG</sequence>
<evidence type="ECO:0000313" key="12">
    <source>
        <dbReference type="EMBL" id="CAL5137210.1"/>
    </source>
</evidence>
<comment type="domain">
    <text evidence="11">A pair of annexin repeats may form one binding site for calcium and phospholipid.</text>
</comment>
<evidence type="ECO:0000256" key="6">
    <source>
        <dbReference type="ARBA" id="ARBA00023216"/>
    </source>
</evidence>
<dbReference type="InterPro" id="IPR018502">
    <property type="entry name" value="Annexin_repeat"/>
</dbReference>
<dbReference type="PANTHER" id="PTHR10502:SF239">
    <property type="entry name" value="ANNEXIN A7"/>
    <property type="match status" value="1"/>
</dbReference>
<evidence type="ECO:0000256" key="10">
    <source>
        <dbReference type="ARBA" id="ARBA00060393"/>
    </source>
</evidence>
<dbReference type="Proteomes" id="UP001497525">
    <property type="component" value="Unassembled WGS sequence"/>
</dbReference>
<dbReference type="GO" id="GO:0005886">
    <property type="term" value="C:plasma membrane"/>
    <property type="evidence" value="ECO:0007669"/>
    <property type="project" value="TreeGrafter"/>
</dbReference>
<evidence type="ECO:0000313" key="13">
    <source>
        <dbReference type="Proteomes" id="UP001497525"/>
    </source>
</evidence>
<dbReference type="PRINTS" id="PR00196">
    <property type="entry name" value="ANNEXIN"/>
</dbReference>
<keyword evidence="5 11" id="KW-0106">Calcium</keyword>
<protein>
    <recommendedName>
        <fullName evidence="11">Annexin</fullName>
    </recommendedName>
</protein>
<dbReference type="FunFam" id="1.10.220.10:FF:000002">
    <property type="entry name" value="Annexin"/>
    <property type="match status" value="1"/>
</dbReference>
<dbReference type="SMART" id="SM00335">
    <property type="entry name" value="ANX"/>
    <property type="match status" value="4"/>
</dbReference>
<keyword evidence="6 11" id="KW-0041">Annexin</keyword>
<dbReference type="FunFam" id="1.10.220.10:FF:000003">
    <property type="entry name" value="Annexin"/>
    <property type="match status" value="1"/>
</dbReference>
<organism evidence="12 13">
    <name type="scientific">Calicophoron daubneyi</name>
    <name type="common">Rumen fluke</name>
    <name type="synonym">Paramphistomum daubneyi</name>
    <dbReference type="NCBI Taxonomy" id="300641"/>
    <lineage>
        <taxon>Eukaryota</taxon>
        <taxon>Metazoa</taxon>
        <taxon>Spiralia</taxon>
        <taxon>Lophotrochozoa</taxon>
        <taxon>Platyhelminthes</taxon>
        <taxon>Trematoda</taxon>
        <taxon>Digenea</taxon>
        <taxon>Plagiorchiida</taxon>
        <taxon>Pronocephalata</taxon>
        <taxon>Paramphistomoidea</taxon>
        <taxon>Paramphistomidae</taxon>
        <taxon>Calicophoron</taxon>
    </lineage>
</organism>
<dbReference type="PROSITE" id="PS00223">
    <property type="entry name" value="ANNEXIN_1"/>
    <property type="match status" value="2"/>
</dbReference>
<dbReference type="InterPro" id="IPR018252">
    <property type="entry name" value="Annexin_repeat_CS"/>
</dbReference>
<keyword evidence="7 11" id="KW-0111">Calcium/phospholipid-binding</keyword>
<dbReference type="GO" id="GO:0012506">
    <property type="term" value="C:vesicle membrane"/>
    <property type="evidence" value="ECO:0007669"/>
    <property type="project" value="TreeGrafter"/>
</dbReference>
<evidence type="ECO:0000256" key="8">
    <source>
        <dbReference type="ARBA" id="ARBA00037210"/>
    </source>
</evidence>
<evidence type="ECO:0000256" key="11">
    <source>
        <dbReference type="RuleBase" id="RU003540"/>
    </source>
</evidence>